<name>A0A934WL96_9BURK</name>
<dbReference type="RefSeq" id="WP_201166250.1">
    <property type="nucleotide sequence ID" value="NZ_JAEPWM010000001.1"/>
</dbReference>
<feature type="chain" id="PRO_5038025246" evidence="1">
    <location>
        <begin position="24"/>
        <end position="52"/>
    </location>
</feature>
<feature type="signal peptide" evidence="1">
    <location>
        <begin position="1"/>
        <end position="23"/>
    </location>
</feature>
<evidence type="ECO:0000313" key="2">
    <source>
        <dbReference type="EMBL" id="MBK6004877.1"/>
    </source>
</evidence>
<dbReference type="AlphaFoldDB" id="A0A934WL96"/>
<evidence type="ECO:0000313" key="3">
    <source>
        <dbReference type="Proteomes" id="UP000630528"/>
    </source>
</evidence>
<accession>A0A934WL96</accession>
<proteinExistence type="predicted"/>
<reference evidence="2" key="2">
    <citation type="submission" date="2021-01" db="EMBL/GenBank/DDBJ databases">
        <authorList>
            <person name="Kang M."/>
        </authorList>
    </citation>
    <scope>NUCLEOTIDE SEQUENCE</scope>
    <source>
        <strain evidence="2">KACC 17527</strain>
    </source>
</reference>
<dbReference type="PROSITE" id="PS51257">
    <property type="entry name" value="PROKAR_LIPOPROTEIN"/>
    <property type="match status" value="1"/>
</dbReference>
<keyword evidence="3" id="KW-1185">Reference proteome</keyword>
<dbReference type="EMBL" id="JAEPWM010000001">
    <property type="protein sequence ID" value="MBK6004877.1"/>
    <property type="molecule type" value="Genomic_DNA"/>
</dbReference>
<dbReference type="Proteomes" id="UP000630528">
    <property type="component" value="Unassembled WGS sequence"/>
</dbReference>
<gene>
    <name evidence="2" type="ORF">JJB11_02130</name>
</gene>
<sequence>MKPTSRLCRALCLAACLSPLLLAACTVDFTPGDAKPAVYTPYPARAASSGMP</sequence>
<evidence type="ECO:0000256" key="1">
    <source>
        <dbReference type="SAM" id="SignalP"/>
    </source>
</evidence>
<comment type="caution">
    <text evidence="2">The sequence shown here is derived from an EMBL/GenBank/DDBJ whole genome shotgun (WGS) entry which is preliminary data.</text>
</comment>
<reference evidence="2" key="1">
    <citation type="journal article" date="2012" name="J. Microbiol. Biotechnol.">
        <title>Ramlibacter ginsenosidimutans sp. nov., with ginsenoside-converting activity.</title>
        <authorList>
            <person name="Wang L."/>
            <person name="An D.S."/>
            <person name="Kim S.G."/>
            <person name="Jin F.X."/>
            <person name="Kim S.C."/>
            <person name="Lee S.T."/>
            <person name="Im W.T."/>
        </authorList>
    </citation>
    <scope>NUCLEOTIDE SEQUENCE</scope>
    <source>
        <strain evidence="2">KACC 17527</strain>
    </source>
</reference>
<protein>
    <submittedName>
        <fullName evidence="2">Uncharacterized protein</fullName>
    </submittedName>
</protein>
<organism evidence="2 3">
    <name type="scientific">Ramlibacter ginsenosidimutans</name>
    <dbReference type="NCBI Taxonomy" id="502333"/>
    <lineage>
        <taxon>Bacteria</taxon>
        <taxon>Pseudomonadati</taxon>
        <taxon>Pseudomonadota</taxon>
        <taxon>Betaproteobacteria</taxon>
        <taxon>Burkholderiales</taxon>
        <taxon>Comamonadaceae</taxon>
        <taxon>Ramlibacter</taxon>
    </lineage>
</organism>
<keyword evidence="1" id="KW-0732">Signal</keyword>